<dbReference type="RefSeq" id="WP_129926781.1">
    <property type="nucleotide sequence ID" value="NZ_SEOO01000019.1"/>
</dbReference>
<reference evidence="2 3" key="1">
    <citation type="submission" date="2019-02" db="EMBL/GenBank/DDBJ databases">
        <authorList>
            <person name="Feng G."/>
        </authorList>
    </citation>
    <scope>NUCLEOTIDE SEQUENCE [LARGE SCALE GENOMIC DNA]</scope>
    <source>
        <strain evidence="2 3">CCTCC AB 2011146</strain>
    </source>
</reference>
<evidence type="ECO:0000256" key="1">
    <source>
        <dbReference type="SAM" id="MobiDB-lite"/>
    </source>
</evidence>
<protein>
    <submittedName>
        <fullName evidence="2">RNA-binding protein</fullName>
    </submittedName>
</protein>
<feature type="region of interest" description="Disordered" evidence="1">
    <location>
        <begin position="25"/>
        <end position="85"/>
    </location>
</feature>
<feature type="compositionally biased region" description="Basic and acidic residues" evidence="1">
    <location>
        <begin position="72"/>
        <end position="85"/>
    </location>
</feature>
<evidence type="ECO:0000313" key="2">
    <source>
        <dbReference type="EMBL" id="RYM10101.1"/>
    </source>
</evidence>
<proteinExistence type="predicted"/>
<organism evidence="2 3">
    <name type="scientific">Sphingobium cupriresistens</name>
    <dbReference type="NCBI Taxonomy" id="1132417"/>
    <lineage>
        <taxon>Bacteria</taxon>
        <taxon>Pseudomonadati</taxon>
        <taxon>Pseudomonadota</taxon>
        <taxon>Alphaproteobacteria</taxon>
        <taxon>Sphingomonadales</taxon>
        <taxon>Sphingomonadaceae</taxon>
        <taxon>Sphingobium</taxon>
    </lineage>
</organism>
<evidence type="ECO:0000313" key="3">
    <source>
        <dbReference type="Proteomes" id="UP000291572"/>
    </source>
</evidence>
<comment type="caution">
    <text evidence="2">The sequence shown here is derived from an EMBL/GenBank/DDBJ whole genome shotgun (WGS) entry which is preliminary data.</text>
</comment>
<accession>A0A8G1ZF99</accession>
<gene>
    <name evidence="2" type="ORF">EWH12_12395</name>
</gene>
<name>A0A8G1ZF99_9SPHN</name>
<sequence>MPKGPHGEKRPADVIGNAIKIARIATGEEEDEREPLKSAAAELGSKGGKARARSLNEAERSAIAKKAASARWKKDSPAPVEKERS</sequence>
<dbReference type="Proteomes" id="UP000291572">
    <property type="component" value="Unassembled WGS sequence"/>
</dbReference>
<dbReference type="EMBL" id="SEOO01000019">
    <property type="protein sequence ID" value="RYM10101.1"/>
    <property type="molecule type" value="Genomic_DNA"/>
</dbReference>
<dbReference type="OrthoDB" id="7867377at2"/>
<dbReference type="AlphaFoldDB" id="A0A8G1ZF99"/>